<feature type="domain" description="DUF6593" evidence="1">
    <location>
        <begin position="12"/>
        <end position="170"/>
    </location>
</feature>
<dbReference type="Proteomes" id="UP000250043">
    <property type="component" value="Unassembled WGS sequence"/>
</dbReference>
<sequence length="193" mass="21984">MASSTVLSFSPDDPCHTSITDVDGRVLYEVNTECGENSITYIQNHEDEVIASSRWRRVLPHKVTIESRAPMSVNSWLHKSIIPFVDQISFKDDDGRRYKWRGWSAKSTLELFTVEDDYKQPIARFLKPQIDYSTRPSTIVTPAQLVLDSRAVEICNTVVMSFLFLEKTRRIRERTSWSTGDSLMTVLGGFGAS</sequence>
<protein>
    <recommendedName>
        <fullName evidence="1">DUF6593 domain-containing protein</fullName>
    </recommendedName>
</protein>
<dbReference type="InterPro" id="IPR046528">
    <property type="entry name" value="DUF6593"/>
</dbReference>
<evidence type="ECO:0000313" key="3">
    <source>
        <dbReference type="Proteomes" id="UP000250043"/>
    </source>
</evidence>
<dbReference type="AlphaFoldDB" id="A0A8E2AM99"/>
<dbReference type="EMBL" id="KV722555">
    <property type="protein sequence ID" value="OCH85924.1"/>
    <property type="molecule type" value="Genomic_DNA"/>
</dbReference>
<accession>A0A8E2AM99</accession>
<dbReference type="OrthoDB" id="3256331at2759"/>
<evidence type="ECO:0000313" key="2">
    <source>
        <dbReference type="EMBL" id="OCH85924.1"/>
    </source>
</evidence>
<reference evidence="2 3" key="1">
    <citation type="submission" date="2016-07" db="EMBL/GenBank/DDBJ databases">
        <title>Draft genome of the white-rot fungus Obba rivulosa 3A-2.</title>
        <authorList>
            <consortium name="DOE Joint Genome Institute"/>
            <person name="Miettinen O."/>
            <person name="Riley R."/>
            <person name="Acob R."/>
            <person name="Barry K."/>
            <person name="Cullen D."/>
            <person name="De Vries R."/>
            <person name="Hainaut M."/>
            <person name="Hatakka A."/>
            <person name="Henrissat B."/>
            <person name="Hilden K."/>
            <person name="Kuo R."/>
            <person name="Labutti K."/>
            <person name="Lipzen A."/>
            <person name="Makela M.R."/>
            <person name="Sandor L."/>
            <person name="Spatafora J.W."/>
            <person name="Grigoriev I.V."/>
            <person name="Hibbett D.S."/>
        </authorList>
    </citation>
    <scope>NUCLEOTIDE SEQUENCE [LARGE SCALE GENOMIC DNA]</scope>
    <source>
        <strain evidence="2 3">3A-2</strain>
    </source>
</reference>
<evidence type="ECO:0000259" key="1">
    <source>
        <dbReference type="Pfam" id="PF20236"/>
    </source>
</evidence>
<proteinExistence type="predicted"/>
<dbReference type="Pfam" id="PF20236">
    <property type="entry name" value="DUF6593"/>
    <property type="match status" value="1"/>
</dbReference>
<organism evidence="2 3">
    <name type="scientific">Obba rivulosa</name>
    <dbReference type="NCBI Taxonomy" id="1052685"/>
    <lineage>
        <taxon>Eukaryota</taxon>
        <taxon>Fungi</taxon>
        <taxon>Dikarya</taxon>
        <taxon>Basidiomycota</taxon>
        <taxon>Agaricomycotina</taxon>
        <taxon>Agaricomycetes</taxon>
        <taxon>Polyporales</taxon>
        <taxon>Gelatoporiaceae</taxon>
        <taxon>Obba</taxon>
    </lineage>
</organism>
<keyword evidence="3" id="KW-1185">Reference proteome</keyword>
<gene>
    <name evidence="2" type="ORF">OBBRIDRAFT_784109</name>
</gene>
<name>A0A8E2AM99_9APHY</name>